<comment type="subcellular location">
    <subcellularLocation>
        <location evidence="1">Membrane</location>
    </subcellularLocation>
</comment>
<comment type="similarity">
    <text evidence="2">Belongs to the major facilitator superfamily. Sugar transporter (TC 2.A.1.1) family.</text>
</comment>
<dbReference type="GO" id="GO:0022857">
    <property type="term" value="F:transmembrane transporter activity"/>
    <property type="evidence" value="ECO:0007669"/>
    <property type="project" value="InterPro"/>
</dbReference>
<evidence type="ECO:0000313" key="10">
    <source>
        <dbReference type="Proteomes" id="UP001188597"/>
    </source>
</evidence>
<comment type="similarity">
    <text evidence="7">Belongs to the major facilitator superfamily. Phosphate:H(+) symporter (TC 2.A.1.9) family.</text>
</comment>
<evidence type="ECO:0008006" key="11">
    <source>
        <dbReference type="Google" id="ProtNLM"/>
    </source>
</evidence>
<organism evidence="9 10">
    <name type="scientific">Escallonia herrerae</name>
    <dbReference type="NCBI Taxonomy" id="1293975"/>
    <lineage>
        <taxon>Eukaryota</taxon>
        <taxon>Viridiplantae</taxon>
        <taxon>Streptophyta</taxon>
        <taxon>Embryophyta</taxon>
        <taxon>Tracheophyta</taxon>
        <taxon>Spermatophyta</taxon>
        <taxon>Magnoliopsida</taxon>
        <taxon>eudicotyledons</taxon>
        <taxon>Gunneridae</taxon>
        <taxon>Pentapetalae</taxon>
        <taxon>asterids</taxon>
        <taxon>campanulids</taxon>
        <taxon>Escalloniales</taxon>
        <taxon>Escalloniaceae</taxon>
        <taxon>Escallonia</taxon>
    </lineage>
</organism>
<dbReference type="EMBL" id="JAVXUP010000085">
    <property type="protein sequence ID" value="KAK3039035.1"/>
    <property type="molecule type" value="Genomic_DNA"/>
</dbReference>
<keyword evidence="3" id="KW-0762">Sugar transport</keyword>
<evidence type="ECO:0000313" key="9">
    <source>
        <dbReference type="EMBL" id="KAK3039035.1"/>
    </source>
</evidence>
<dbReference type="SUPFAM" id="SSF103473">
    <property type="entry name" value="MFS general substrate transporter"/>
    <property type="match status" value="1"/>
</dbReference>
<accession>A0AA88XHP6</accession>
<evidence type="ECO:0000256" key="8">
    <source>
        <dbReference type="SAM" id="Phobius"/>
    </source>
</evidence>
<feature type="transmembrane region" description="Helical" evidence="8">
    <location>
        <begin position="248"/>
        <end position="270"/>
    </location>
</feature>
<dbReference type="PANTHER" id="PTHR48021">
    <property type="match status" value="1"/>
</dbReference>
<evidence type="ECO:0000256" key="2">
    <source>
        <dbReference type="ARBA" id="ARBA00010992"/>
    </source>
</evidence>
<protein>
    <recommendedName>
        <fullName evidence="11">Major facilitator superfamily (MFS) profile domain-containing protein</fullName>
    </recommendedName>
</protein>
<feature type="transmembrane region" description="Helical" evidence="8">
    <location>
        <begin position="202"/>
        <end position="228"/>
    </location>
</feature>
<dbReference type="AlphaFoldDB" id="A0AA88XHP6"/>
<evidence type="ECO:0000256" key="4">
    <source>
        <dbReference type="ARBA" id="ARBA00022692"/>
    </source>
</evidence>
<feature type="transmembrane region" description="Helical" evidence="8">
    <location>
        <begin position="303"/>
        <end position="323"/>
    </location>
</feature>
<feature type="transmembrane region" description="Helical" evidence="8">
    <location>
        <begin position="277"/>
        <end position="297"/>
    </location>
</feature>
<keyword evidence="3" id="KW-0813">Transport</keyword>
<dbReference type="InterPro" id="IPR005828">
    <property type="entry name" value="MFS_sugar_transport-like"/>
</dbReference>
<dbReference type="Pfam" id="PF00083">
    <property type="entry name" value="Sugar_tr"/>
    <property type="match status" value="3"/>
</dbReference>
<dbReference type="InterPro" id="IPR036259">
    <property type="entry name" value="MFS_trans_sf"/>
</dbReference>
<evidence type="ECO:0000256" key="3">
    <source>
        <dbReference type="ARBA" id="ARBA00022597"/>
    </source>
</evidence>
<dbReference type="Gene3D" id="1.20.1250.20">
    <property type="entry name" value="MFS general substrate transporter like domains"/>
    <property type="match status" value="3"/>
</dbReference>
<evidence type="ECO:0000256" key="1">
    <source>
        <dbReference type="ARBA" id="ARBA00004370"/>
    </source>
</evidence>
<feature type="transmembrane region" description="Helical" evidence="8">
    <location>
        <begin position="116"/>
        <end position="136"/>
    </location>
</feature>
<proteinExistence type="inferred from homology"/>
<keyword evidence="4 8" id="KW-0812">Transmembrane</keyword>
<keyword evidence="6 8" id="KW-0472">Membrane</keyword>
<comment type="caution">
    <text evidence="9">The sequence shown here is derived from an EMBL/GenBank/DDBJ whole genome shotgun (WGS) entry which is preliminary data.</text>
</comment>
<feature type="transmembrane region" description="Helical" evidence="8">
    <location>
        <begin position="44"/>
        <end position="68"/>
    </location>
</feature>
<dbReference type="InterPro" id="IPR050549">
    <property type="entry name" value="MFS_Trehalose_Transporter"/>
</dbReference>
<feature type="transmembrane region" description="Helical" evidence="8">
    <location>
        <begin position="89"/>
        <end position="110"/>
    </location>
</feature>
<keyword evidence="5 8" id="KW-1133">Transmembrane helix</keyword>
<gene>
    <name evidence="9" type="ORF">RJ639_027520</name>
</gene>
<evidence type="ECO:0000256" key="5">
    <source>
        <dbReference type="ARBA" id="ARBA00022989"/>
    </source>
</evidence>
<evidence type="ECO:0000256" key="6">
    <source>
        <dbReference type="ARBA" id="ARBA00023136"/>
    </source>
</evidence>
<dbReference type="Proteomes" id="UP001188597">
    <property type="component" value="Unassembled WGS sequence"/>
</dbReference>
<dbReference type="PANTHER" id="PTHR48021:SF37">
    <property type="entry name" value="SUGAR TRANSPORTER ERD6-LIKE 16"/>
    <property type="match status" value="1"/>
</dbReference>
<sequence>MAIQHFKDVEGGENKGLEDLEVPFLQDAKVVDSDDGASKGSGSIGMVLLCTFVAVCGSFEFGSCVGYSAPSQAAIREDLKLTLAQAMRLSSGFCIAGWCAVYFSMGAISLDIGRFLAGYGIGVFSYVIPVFIAEIAPKNLRGGLTTLNQAKVGREKDFMVALRRLRGKNANISDEAANIQAYIETLQSLPKATMLDLLDSKYIRAVIIALGLMIFQQLGGINGVGFYASQTFAAAGLSSSKIGTVAYAIVQVSATGTFLGCFLTGAAFFLKTYIASFSIGMGAVPWVIMSEIFPIHVKGVAGSLVVLVNWLGAWAVSYTFNFLMSWSSTDSARNKGEDTRRNSGLPQVIDKICSEIPGKLYQQHGEVPLEGYCDTKMKVVKTLPDAFARKCIDG</sequence>
<keyword evidence="10" id="KW-1185">Reference proteome</keyword>
<name>A0AA88XHP6_9ASTE</name>
<reference evidence="9" key="1">
    <citation type="submission" date="2022-12" db="EMBL/GenBank/DDBJ databases">
        <title>Draft genome assemblies for two species of Escallonia (Escalloniales).</title>
        <authorList>
            <person name="Chanderbali A."/>
            <person name="Dervinis C."/>
            <person name="Anghel I."/>
            <person name="Soltis D."/>
            <person name="Soltis P."/>
            <person name="Zapata F."/>
        </authorList>
    </citation>
    <scope>NUCLEOTIDE SEQUENCE</scope>
    <source>
        <strain evidence="9">UCBG64.0493</strain>
        <tissue evidence="9">Leaf</tissue>
    </source>
</reference>
<dbReference type="GO" id="GO:0016020">
    <property type="term" value="C:membrane"/>
    <property type="evidence" value="ECO:0007669"/>
    <property type="project" value="UniProtKB-SubCell"/>
</dbReference>
<evidence type="ECO:0000256" key="7">
    <source>
        <dbReference type="ARBA" id="ARBA00044504"/>
    </source>
</evidence>